<dbReference type="AlphaFoldDB" id="A0A0P1AFK6"/>
<dbReference type="STRING" id="4781.A0A0P1AFK6"/>
<reference evidence="4" key="1">
    <citation type="submission" date="2014-09" db="EMBL/GenBank/DDBJ databases">
        <authorList>
            <person name="Sharma Rahul"/>
            <person name="Thines Marco"/>
        </authorList>
    </citation>
    <scope>NUCLEOTIDE SEQUENCE [LARGE SCALE GENOMIC DNA]</scope>
</reference>
<dbReference type="Gene3D" id="3.40.50.1820">
    <property type="entry name" value="alpha/beta hydrolase"/>
    <property type="match status" value="1"/>
</dbReference>
<sequence>MQLGRHLRAYSKLTYVRCFSKATRTRKQMILTELKEVGKLTVGGVALMSALVVSGGFVIETVKTLNPLVPPGVMLQISDSHGKSSDVHVQYCGDGDVTIIFDGGVGETSFDWDKVVVDVAKFATVIAIDRPGLGFSKPGKLPRTSSQIASEYSQILEQLNVNGKLILVGHGAGGYNMRELAQNLNASGCGFECQGIVLVDALEENLRFDLESISDAVHKSLAEMDRNGEMVLFLARFGFIRLINVVQHAKMVGKYSPAALPYVEYFSPSPAHREGALRENQSLSITEQRFRDAIGQTQFDFPCVVLSHGKAGMFDSMKLQAGVTPQTLVELERRWLDAQKRLATNVSGRSVHRVIHDAGHCIPHEKPEEITKAVRALIDEIQGNGEGHRGLASLTNA</sequence>
<evidence type="ECO:0000256" key="1">
    <source>
        <dbReference type="SAM" id="Phobius"/>
    </source>
</evidence>
<proteinExistence type="predicted"/>
<dbReference type="InterPro" id="IPR029058">
    <property type="entry name" value="AB_hydrolase_fold"/>
</dbReference>
<accession>A0A0P1AFK6</accession>
<protein>
    <submittedName>
        <fullName evidence="3">Alpha beta hydrolase fold protein</fullName>
    </submittedName>
</protein>
<dbReference type="Pfam" id="PF12697">
    <property type="entry name" value="Abhydrolase_6"/>
    <property type="match status" value="1"/>
</dbReference>
<dbReference type="SUPFAM" id="SSF53474">
    <property type="entry name" value="alpha/beta-Hydrolases"/>
    <property type="match status" value="1"/>
</dbReference>
<dbReference type="Proteomes" id="UP000054928">
    <property type="component" value="Unassembled WGS sequence"/>
</dbReference>
<evidence type="ECO:0000313" key="4">
    <source>
        <dbReference type="Proteomes" id="UP000054928"/>
    </source>
</evidence>
<dbReference type="EMBL" id="CCYD01000428">
    <property type="protein sequence ID" value="CEG39378.1"/>
    <property type="molecule type" value="Genomic_DNA"/>
</dbReference>
<keyword evidence="1" id="KW-1133">Transmembrane helix</keyword>
<feature type="transmembrane region" description="Helical" evidence="1">
    <location>
        <begin position="37"/>
        <end position="59"/>
    </location>
</feature>
<dbReference type="RefSeq" id="XP_024575747.1">
    <property type="nucleotide sequence ID" value="XM_024724919.1"/>
</dbReference>
<evidence type="ECO:0000313" key="3">
    <source>
        <dbReference type="EMBL" id="CEG39378.1"/>
    </source>
</evidence>
<organism evidence="3 4">
    <name type="scientific">Plasmopara halstedii</name>
    <name type="common">Downy mildew of sunflower</name>
    <dbReference type="NCBI Taxonomy" id="4781"/>
    <lineage>
        <taxon>Eukaryota</taxon>
        <taxon>Sar</taxon>
        <taxon>Stramenopiles</taxon>
        <taxon>Oomycota</taxon>
        <taxon>Peronosporomycetes</taxon>
        <taxon>Peronosporales</taxon>
        <taxon>Peronosporaceae</taxon>
        <taxon>Plasmopara</taxon>
    </lineage>
</organism>
<dbReference type="GeneID" id="36404684"/>
<evidence type="ECO:0000259" key="2">
    <source>
        <dbReference type="Pfam" id="PF12697"/>
    </source>
</evidence>
<dbReference type="OMA" id="PRTSTQI"/>
<keyword evidence="1" id="KW-0812">Transmembrane</keyword>
<keyword evidence="4" id="KW-1185">Reference proteome</keyword>
<name>A0A0P1AFK6_PLAHL</name>
<keyword evidence="1" id="KW-0472">Membrane</keyword>
<dbReference type="OrthoDB" id="294702at2759"/>
<dbReference type="PANTHER" id="PTHR43689:SF8">
    <property type="entry name" value="ALPHA_BETA-HYDROLASES SUPERFAMILY PROTEIN"/>
    <property type="match status" value="1"/>
</dbReference>
<feature type="domain" description="AB hydrolase-1" evidence="2">
    <location>
        <begin position="105"/>
        <end position="371"/>
    </location>
</feature>
<dbReference type="PANTHER" id="PTHR43689">
    <property type="entry name" value="HYDROLASE"/>
    <property type="match status" value="1"/>
</dbReference>
<dbReference type="InterPro" id="IPR000073">
    <property type="entry name" value="AB_hydrolase_1"/>
</dbReference>
<dbReference type="GO" id="GO:0016787">
    <property type="term" value="F:hydrolase activity"/>
    <property type="evidence" value="ECO:0007669"/>
    <property type="project" value="UniProtKB-KW"/>
</dbReference>
<keyword evidence="3" id="KW-0378">Hydrolase</keyword>